<dbReference type="AlphaFoldDB" id="A0A1F6FJ33"/>
<comment type="similarity">
    <text evidence="1">Belongs to the ComF/GntX family.</text>
</comment>
<accession>A0A1F6FJ33</accession>
<dbReference type="STRING" id="1798531.A2392_00445"/>
<dbReference type="EMBL" id="MFMS01000004">
    <property type="protein sequence ID" value="OGG85871.1"/>
    <property type="molecule type" value="Genomic_DNA"/>
</dbReference>
<organism evidence="3 4">
    <name type="scientific">Candidatus Kaiserbacteria bacterium RIFOXYB1_FULL_46_14</name>
    <dbReference type="NCBI Taxonomy" id="1798531"/>
    <lineage>
        <taxon>Bacteria</taxon>
        <taxon>Candidatus Kaiseribacteriota</taxon>
    </lineage>
</organism>
<evidence type="ECO:0000313" key="3">
    <source>
        <dbReference type="EMBL" id="OGG85871.1"/>
    </source>
</evidence>
<gene>
    <name evidence="3" type="ORF">A2392_00445</name>
</gene>
<evidence type="ECO:0000256" key="1">
    <source>
        <dbReference type="ARBA" id="ARBA00008007"/>
    </source>
</evidence>
<protein>
    <recommendedName>
        <fullName evidence="2">Phosphoribosyltransferase domain-containing protein</fullName>
    </recommendedName>
</protein>
<dbReference type="InterPro" id="IPR029057">
    <property type="entry name" value="PRTase-like"/>
</dbReference>
<dbReference type="InterPro" id="IPR000836">
    <property type="entry name" value="PRTase_dom"/>
</dbReference>
<proteinExistence type="inferred from homology"/>
<feature type="domain" description="Phosphoribosyltransferase" evidence="2">
    <location>
        <begin position="126"/>
        <end position="195"/>
    </location>
</feature>
<dbReference type="Gene3D" id="3.40.50.2020">
    <property type="match status" value="1"/>
</dbReference>
<comment type="caution">
    <text evidence="3">The sequence shown here is derived from an EMBL/GenBank/DDBJ whole genome shotgun (WGS) entry which is preliminary data.</text>
</comment>
<dbReference type="InterPro" id="IPR051910">
    <property type="entry name" value="ComF/GntX_DNA_util-trans"/>
</dbReference>
<dbReference type="PANTHER" id="PTHR47505:SF1">
    <property type="entry name" value="DNA UTILIZATION PROTEIN YHGH"/>
    <property type="match status" value="1"/>
</dbReference>
<dbReference type="Proteomes" id="UP000177395">
    <property type="component" value="Unassembled WGS sequence"/>
</dbReference>
<reference evidence="3 4" key="1">
    <citation type="journal article" date="2016" name="Nat. Commun.">
        <title>Thousands of microbial genomes shed light on interconnected biogeochemical processes in an aquifer system.</title>
        <authorList>
            <person name="Anantharaman K."/>
            <person name="Brown C.T."/>
            <person name="Hug L.A."/>
            <person name="Sharon I."/>
            <person name="Castelle C.J."/>
            <person name="Probst A.J."/>
            <person name="Thomas B.C."/>
            <person name="Singh A."/>
            <person name="Wilkins M.J."/>
            <person name="Karaoz U."/>
            <person name="Brodie E.L."/>
            <person name="Williams K.H."/>
            <person name="Hubbard S.S."/>
            <person name="Banfield J.F."/>
        </authorList>
    </citation>
    <scope>NUCLEOTIDE SEQUENCE [LARGE SCALE GENOMIC DNA]</scope>
</reference>
<dbReference type="CDD" id="cd06223">
    <property type="entry name" value="PRTases_typeI"/>
    <property type="match status" value="1"/>
</dbReference>
<dbReference type="PANTHER" id="PTHR47505">
    <property type="entry name" value="DNA UTILIZATION PROTEIN YHGH"/>
    <property type="match status" value="1"/>
</dbReference>
<name>A0A1F6FJ33_9BACT</name>
<dbReference type="Pfam" id="PF00156">
    <property type="entry name" value="Pribosyltran"/>
    <property type="match status" value="1"/>
</dbReference>
<dbReference type="SUPFAM" id="SSF53271">
    <property type="entry name" value="PRTase-like"/>
    <property type="match status" value="1"/>
</dbReference>
<evidence type="ECO:0000313" key="4">
    <source>
        <dbReference type="Proteomes" id="UP000177395"/>
    </source>
</evidence>
<sequence length="197" mass="22181">MFRERDEHKIVRELSINDLKNHLCPTNHSDFVFLMPFGEPAVRAVIHEAKFHGNEKAWRLLGEILSDYLKHFPEESIVIPIPLSSTRLRQRGYNQVTEVAQRSGMTTSSKPPSSSLPRLRADLLYRKRDTTPQTSLTRQERLKNVTEAFGVRNQPDISGAHIIVLDDVATTGATLKAAEATLRPLRPASITLLALAH</sequence>
<evidence type="ECO:0000259" key="2">
    <source>
        <dbReference type="Pfam" id="PF00156"/>
    </source>
</evidence>